<dbReference type="EMBL" id="GBRH01271856">
    <property type="protein sequence ID" value="JAD26039.1"/>
    <property type="molecule type" value="Transcribed_RNA"/>
</dbReference>
<accession>A0A0A8YHN4</accession>
<organism evidence="1">
    <name type="scientific">Arundo donax</name>
    <name type="common">Giant reed</name>
    <name type="synonym">Donax arundinaceus</name>
    <dbReference type="NCBI Taxonomy" id="35708"/>
    <lineage>
        <taxon>Eukaryota</taxon>
        <taxon>Viridiplantae</taxon>
        <taxon>Streptophyta</taxon>
        <taxon>Embryophyta</taxon>
        <taxon>Tracheophyta</taxon>
        <taxon>Spermatophyta</taxon>
        <taxon>Magnoliopsida</taxon>
        <taxon>Liliopsida</taxon>
        <taxon>Poales</taxon>
        <taxon>Poaceae</taxon>
        <taxon>PACMAD clade</taxon>
        <taxon>Arundinoideae</taxon>
        <taxon>Arundineae</taxon>
        <taxon>Arundo</taxon>
    </lineage>
</organism>
<evidence type="ECO:0000313" key="1">
    <source>
        <dbReference type="EMBL" id="JAD26039.1"/>
    </source>
</evidence>
<proteinExistence type="predicted"/>
<protein>
    <submittedName>
        <fullName evidence="1">Uncharacterized protein</fullName>
    </submittedName>
</protein>
<name>A0A0A8YHN4_ARUDO</name>
<sequence>MPHTNIQCSRAEFYGENPLLPPLTASYGPRNINATKWNEICLKSDSWGFQLSGSTVSDPELTGTISEPFHSKPAVSGPWSVKTNA</sequence>
<reference evidence="1" key="2">
    <citation type="journal article" date="2015" name="Data Brief">
        <title>Shoot transcriptome of the giant reed, Arundo donax.</title>
        <authorList>
            <person name="Barrero R.A."/>
            <person name="Guerrero F.D."/>
            <person name="Moolhuijzen P."/>
            <person name="Goolsby J.A."/>
            <person name="Tidwell J."/>
            <person name="Bellgard S.E."/>
            <person name="Bellgard M.I."/>
        </authorList>
    </citation>
    <scope>NUCLEOTIDE SEQUENCE</scope>
    <source>
        <tissue evidence="1">Shoot tissue taken approximately 20 cm above the soil surface</tissue>
    </source>
</reference>
<reference evidence="1" key="1">
    <citation type="submission" date="2014-09" db="EMBL/GenBank/DDBJ databases">
        <authorList>
            <person name="Magalhaes I.L.F."/>
            <person name="Oliveira U."/>
            <person name="Santos F.R."/>
            <person name="Vidigal T.H.D.A."/>
            <person name="Brescovit A.D."/>
            <person name="Santos A.J."/>
        </authorList>
    </citation>
    <scope>NUCLEOTIDE SEQUENCE</scope>
    <source>
        <tissue evidence="1">Shoot tissue taken approximately 20 cm above the soil surface</tissue>
    </source>
</reference>
<dbReference type="AlphaFoldDB" id="A0A0A8YHN4"/>